<evidence type="ECO:0000256" key="1">
    <source>
        <dbReference type="SAM" id="Phobius"/>
    </source>
</evidence>
<keyword evidence="1" id="KW-0812">Transmembrane</keyword>
<reference evidence="3" key="1">
    <citation type="submission" date="2015-03" db="EMBL/GenBank/DDBJ databases">
        <title>Draft genome sequence of a novel methanotroph (Sn10-6) isolated from flooded ricefield rhizosphere in India.</title>
        <authorList>
            <person name="Pandit P.S."/>
            <person name="Pore S.D."/>
            <person name="Arora P."/>
            <person name="Kapse N.G."/>
            <person name="Dhakephalkar P.K."/>
            <person name="Rahalkar M.C."/>
        </authorList>
    </citation>
    <scope>NUCLEOTIDE SEQUENCE [LARGE SCALE GENOMIC DNA]</scope>
    <source>
        <strain evidence="3">Sn10-6</strain>
    </source>
</reference>
<keyword evidence="1" id="KW-1133">Transmembrane helix</keyword>
<sequence>MKPEEIIINSLSVMLTSALVSLVINKIREEKKWGLFYSCCDFSRIILCCLWNFSFPLPKYSKTIRILEKMVLPSNGSSRRVLVGMQKRTLPAYHSLTML</sequence>
<reference evidence="2 3" key="2">
    <citation type="journal article" date="2016" name="Microb. Ecol.">
        <title>Genome Characteristics of a Novel Type I Methanotroph (Sn10-6) Isolated from a Flooded Indian Rice Field.</title>
        <authorList>
            <person name="Rahalkar M.C."/>
            <person name="Pandit P.S."/>
            <person name="Dhakephalkar P.K."/>
            <person name="Pore S."/>
            <person name="Arora P."/>
            <person name="Kapse N."/>
        </authorList>
    </citation>
    <scope>NUCLEOTIDE SEQUENCE [LARGE SCALE GENOMIC DNA]</scope>
    <source>
        <strain evidence="2 3">Sn10-6</strain>
    </source>
</reference>
<dbReference type="EMBL" id="LAJX01000283">
    <property type="protein sequence ID" value="KJV05176.1"/>
    <property type="molecule type" value="Genomic_DNA"/>
</dbReference>
<comment type="caution">
    <text evidence="2">The sequence shown here is derived from an EMBL/GenBank/DDBJ whole genome shotgun (WGS) entry which is preliminary data.</text>
</comment>
<feature type="transmembrane region" description="Helical" evidence="1">
    <location>
        <begin position="6"/>
        <end position="24"/>
    </location>
</feature>
<proteinExistence type="predicted"/>
<organism evidence="2 3">
    <name type="scientific">Methylocucumis oryzae</name>
    <dbReference type="NCBI Taxonomy" id="1632867"/>
    <lineage>
        <taxon>Bacteria</taxon>
        <taxon>Pseudomonadati</taxon>
        <taxon>Pseudomonadota</taxon>
        <taxon>Gammaproteobacteria</taxon>
        <taxon>Methylococcales</taxon>
        <taxon>Methylococcaceae</taxon>
        <taxon>Methylocucumis</taxon>
    </lineage>
</organism>
<evidence type="ECO:0000313" key="2">
    <source>
        <dbReference type="EMBL" id="KJV05176.1"/>
    </source>
</evidence>
<keyword evidence="1" id="KW-0472">Membrane</keyword>
<accession>A0A0F3IEK1</accession>
<dbReference type="AlphaFoldDB" id="A0A0F3IEK1"/>
<gene>
    <name evidence="2" type="ORF">VZ94_20105</name>
</gene>
<evidence type="ECO:0000313" key="3">
    <source>
        <dbReference type="Proteomes" id="UP000033684"/>
    </source>
</evidence>
<name>A0A0F3IEK1_9GAMM</name>
<protein>
    <submittedName>
        <fullName evidence="2">Uncharacterized protein</fullName>
    </submittedName>
</protein>
<dbReference type="Proteomes" id="UP000033684">
    <property type="component" value="Unassembled WGS sequence"/>
</dbReference>
<keyword evidence="3" id="KW-1185">Reference proteome</keyword>